<dbReference type="EMBL" id="JAPFFF010000004">
    <property type="protein sequence ID" value="KAK8892579.1"/>
    <property type="molecule type" value="Genomic_DNA"/>
</dbReference>
<gene>
    <name evidence="1" type="ORF">M9Y10_029817</name>
</gene>
<evidence type="ECO:0000313" key="1">
    <source>
        <dbReference type="EMBL" id="KAK8892579.1"/>
    </source>
</evidence>
<organism evidence="1 2">
    <name type="scientific">Tritrichomonas musculus</name>
    <dbReference type="NCBI Taxonomy" id="1915356"/>
    <lineage>
        <taxon>Eukaryota</taxon>
        <taxon>Metamonada</taxon>
        <taxon>Parabasalia</taxon>
        <taxon>Tritrichomonadida</taxon>
        <taxon>Tritrichomonadidae</taxon>
        <taxon>Tritrichomonas</taxon>
    </lineage>
</organism>
<protein>
    <submittedName>
        <fullName evidence="1">Uncharacterized protein</fullName>
    </submittedName>
</protein>
<name>A0ABR2KNC6_9EUKA</name>
<keyword evidence="2" id="KW-1185">Reference proteome</keyword>
<comment type="caution">
    <text evidence="1">The sequence shown here is derived from an EMBL/GenBank/DDBJ whole genome shotgun (WGS) entry which is preliminary data.</text>
</comment>
<proteinExistence type="predicted"/>
<accession>A0ABR2KNC6</accession>
<dbReference type="Proteomes" id="UP001470230">
    <property type="component" value="Unassembled WGS sequence"/>
</dbReference>
<sequence>MPPKLFGKVPPGLSRKYNSEKTVTHNLLDGFVAKGSRGESLIEDILGYPINQVSLNGLLKITSLVSDLIDIKFPRNYRRKKDLIVKWFQENAEIIEAYKHYFTIEYDQNSEEIESKQEK</sequence>
<reference evidence="1 2" key="1">
    <citation type="submission" date="2024-04" db="EMBL/GenBank/DDBJ databases">
        <title>Tritrichomonas musculus Genome.</title>
        <authorList>
            <person name="Alves-Ferreira E."/>
            <person name="Grigg M."/>
            <person name="Lorenzi H."/>
            <person name="Galac M."/>
        </authorList>
    </citation>
    <scope>NUCLEOTIDE SEQUENCE [LARGE SCALE GENOMIC DNA]</scope>
    <source>
        <strain evidence="1 2">EAF2021</strain>
    </source>
</reference>
<evidence type="ECO:0000313" key="2">
    <source>
        <dbReference type="Proteomes" id="UP001470230"/>
    </source>
</evidence>